<dbReference type="Proteomes" id="UP001195941">
    <property type="component" value="Unassembled WGS sequence"/>
</dbReference>
<evidence type="ECO:0000256" key="1">
    <source>
        <dbReference type="ARBA" id="ARBA00023012"/>
    </source>
</evidence>
<dbReference type="SUPFAM" id="SSF47226">
    <property type="entry name" value="Histidine-containing phosphotransfer domain, HPT domain"/>
    <property type="match status" value="1"/>
</dbReference>
<dbReference type="Gene3D" id="1.20.120.160">
    <property type="entry name" value="HPT domain"/>
    <property type="match status" value="1"/>
</dbReference>
<dbReference type="Pfam" id="PF01627">
    <property type="entry name" value="Hpt"/>
    <property type="match status" value="1"/>
</dbReference>
<feature type="modified residue" description="Phosphohistidine" evidence="2">
    <location>
        <position position="51"/>
    </location>
</feature>
<organism evidence="4 5">
    <name type="scientific">Thalassovita aquimarina</name>
    <dbReference type="NCBI Taxonomy" id="2785917"/>
    <lineage>
        <taxon>Bacteria</taxon>
        <taxon>Pseudomonadati</taxon>
        <taxon>Pseudomonadota</taxon>
        <taxon>Alphaproteobacteria</taxon>
        <taxon>Rhodobacterales</taxon>
        <taxon>Roseobacteraceae</taxon>
        <taxon>Thalassovita</taxon>
    </lineage>
</organism>
<protein>
    <submittedName>
        <fullName evidence="4">Hpt domain-containing protein</fullName>
    </submittedName>
</protein>
<feature type="domain" description="HPt" evidence="3">
    <location>
        <begin position="12"/>
        <end position="110"/>
    </location>
</feature>
<dbReference type="RefSeq" id="WP_212699959.1">
    <property type="nucleotide sequence ID" value="NZ_JADMKU010000003.1"/>
</dbReference>
<evidence type="ECO:0000313" key="5">
    <source>
        <dbReference type="Proteomes" id="UP001195941"/>
    </source>
</evidence>
<proteinExistence type="predicted"/>
<dbReference type="InterPro" id="IPR036641">
    <property type="entry name" value="HPT_dom_sf"/>
</dbReference>
<comment type="caution">
    <text evidence="4">The sequence shown here is derived from an EMBL/GenBank/DDBJ whole genome shotgun (WGS) entry which is preliminary data.</text>
</comment>
<evidence type="ECO:0000313" key="4">
    <source>
        <dbReference type="EMBL" id="MBR9650441.1"/>
    </source>
</evidence>
<keyword evidence="5" id="KW-1185">Reference proteome</keyword>
<name>A0ABS5HNR0_9RHOB</name>
<dbReference type="InterPro" id="IPR008207">
    <property type="entry name" value="Sig_transdc_His_kin_Hpt_dom"/>
</dbReference>
<keyword evidence="2" id="KW-0597">Phosphoprotein</keyword>
<gene>
    <name evidence="4" type="ORF">IT775_04785</name>
</gene>
<sequence length="110" mass="12504">MIDWNRIAELREDIGPEDFEEVFELFLDEVHGVIEKLRNCPDASDLESDLHFLKGSAMNLGFANFSEKCYVGERLAADGRSDRIDIAAILDCYDRSLAEFTQDLPKKFAA</sequence>
<evidence type="ECO:0000256" key="2">
    <source>
        <dbReference type="PROSITE-ProRule" id="PRU00110"/>
    </source>
</evidence>
<reference evidence="4 5" key="1">
    <citation type="journal article" date="2021" name="Arch. Microbiol.">
        <title>Thalassobius aquimarinus sp. nov., isolated from the Sea of Japan seashore.</title>
        <authorList>
            <person name="Kurilenko V.V."/>
            <person name="Romanenko L.A."/>
            <person name="Chernysheva N.Y."/>
            <person name="Velansky P.V."/>
            <person name="Tekutyeva L.A."/>
            <person name="Isaeva M.P."/>
            <person name="Mikhailov V.V."/>
        </authorList>
    </citation>
    <scope>NUCLEOTIDE SEQUENCE [LARGE SCALE GENOMIC DNA]</scope>
    <source>
        <strain evidence="4 5">KMM 8518</strain>
    </source>
</reference>
<dbReference type="EMBL" id="JADMKU010000003">
    <property type="protein sequence ID" value="MBR9650441.1"/>
    <property type="molecule type" value="Genomic_DNA"/>
</dbReference>
<evidence type="ECO:0000259" key="3">
    <source>
        <dbReference type="PROSITE" id="PS50894"/>
    </source>
</evidence>
<dbReference type="PROSITE" id="PS50894">
    <property type="entry name" value="HPT"/>
    <property type="match status" value="1"/>
</dbReference>
<keyword evidence="1" id="KW-0902">Two-component regulatory system</keyword>
<accession>A0ABS5HNR0</accession>